<dbReference type="SUPFAM" id="SSF48452">
    <property type="entry name" value="TPR-like"/>
    <property type="match status" value="1"/>
</dbReference>
<comment type="caution">
    <text evidence="1">The sequence shown here is derived from an EMBL/GenBank/DDBJ whole genome shotgun (WGS) entry which is preliminary data.</text>
</comment>
<dbReference type="Gene3D" id="1.25.40.10">
    <property type="entry name" value="Tetratricopeptide repeat domain"/>
    <property type="match status" value="1"/>
</dbReference>
<dbReference type="RefSeq" id="WP_319612888.1">
    <property type="nucleotide sequence ID" value="NZ_JAWXYB010000018.1"/>
</dbReference>
<protein>
    <submittedName>
        <fullName evidence="1">Tetratricopeptide repeat protein</fullName>
    </submittedName>
</protein>
<dbReference type="InterPro" id="IPR015374">
    <property type="entry name" value="ChAPs"/>
</dbReference>
<gene>
    <name evidence="1" type="ORF">SIL87_03910</name>
</gene>
<dbReference type="Pfam" id="PF09295">
    <property type="entry name" value="ChAPs"/>
    <property type="match status" value="1"/>
</dbReference>
<dbReference type="EMBL" id="JAWXYB010000018">
    <property type="protein sequence ID" value="MDX5929907.1"/>
    <property type="molecule type" value="Genomic_DNA"/>
</dbReference>
<organism evidence="1 2">
    <name type="scientific">Acidiphilium acidophilum</name>
    <name type="common">Thiobacillus acidophilus</name>
    <dbReference type="NCBI Taxonomy" id="76588"/>
    <lineage>
        <taxon>Bacteria</taxon>
        <taxon>Pseudomonadati</taxon>
        <taxon>Pseudomonadota</taxon>
        <taxon>Alphaproteobacteria</taxon>
        <taxon>Acetobacterales</taxon>
        <taxon>Acidocellaceae</taxon>
        <taxon>Acidiphilium</taxon>
    </lineage>
</organism>
<dbReference type="Proteomes" id="UP001279553">
    <property type="component" value="Unassembled WGS sequence"/>
</dbReference>
<dbReference type="AlphaFoldDB" id="A0AAW9DPC7"/>
<keyword evidence="2" id="KW-1185">Reference proteome</keyword>
<accession>A0AAW9DPC7</accession>
<dbReference type="InterPro" id="IPR011990">
    <property type="entry name" value="TPR-like_helical_dom_sf"/>
</dbReference>
<evidence type="ECO:0000313" key="2">
    <source>
        <dbReference type="Proteomes" id="UP001279553"/>
    </source>
</evidence>
<evidence type="ECO:0000313" key="1">
    <source>
        <dbReference type="EMBL" id="MDX5929907.1"/>
    </source>
</evidence>
<sequence>MTAVPHLQEATPPDFSTTLIERIRSLIGRGQFNAASLLLPTLEKLGVPAERISFLRVEIALGRGDQDAARSAIDAGLARDPHSADLLVLRARFALANRDLVGAALAAADAITAAPDHGAAKSLLGQALLALGQTEQAVICLREAADDLPGDFGTIEALTTAAPREAVAAIREWIAGGHAGTPIRNLLINALLAAGETEMATAEIRTLTAAGLGDGQTSLLAVKAAIDAENWSEATTLFNATTRHLPRHA</sequence>
<name>A0AAW9DPC7_ACIAO</name>
<proteinExistence type="predicted"/>
<reference evidence="1 2" key="1">
    <citation type="submission" date="2023-11" db="EMBL/GenBank/DDBJ databases">
        <title>MicrobeMod: A computational toolkit for identifying prokaryotic methylation and restriction-modification with nanopore sequencing.</title>
        <authorList>
            <person name="Crits-Christoph A."/>
            <person name="Kang S.C."/>
            <person name="Lee H."/>
            <person name="Ostrov N."/>
        </authorList>
    </citation>
    <scope>NUCLEOTIDE SEQUENCE [LARGE SCALE GENOMIC DNA]</scope>
    <source>
        <strain evidence="1 2">DSMZ 700</strain>
    </source>
</reference>